<comment type="subcellular location">
    <subcellularLocation>
        <location evidence="1">Cell membrane</location>
        <topology evidence="1">Multi-pass membrane protein</topology>
    </subcellularLocation>
</comment>
<dbReference type="SUPFAM" id="SSF81324">
    <property type="entry name" value="Voltage-gated potassium channels"/>
    <property type="match status" value="1"/>
</dbReference>
<gene>
    <name evidence="10" type="ORF">CAPTEDRAFT_85408</name>
</gene>
<dbReference type="EnsemblMetazoa" id="CapteT85408">
    <property type="protein sequence ID" value="CapteP85408"/>
    <property type="gene ID" value="CapteG85408"/>
</dbReference>
<dbReference type="Proteomes" id="UP000014760">
    <property type="component" value="Unassembled WGS sequence"/>
</dbReference>
<dbReference type="SUPFAM" id="SSF53850">
    <property type="entry name" value="Periplasmic binding protein-like II"/>
    <property type="match status" value="1"/>
</dbReference>
<evidence type="ECO:0000256" key="3">
    <source>
        <dbReference type="ARBA" id="ARBA00022692"/>
    </source>
</evidence>
<reference evidence="12" key="1">
    <citation type="submission" date="2012-12" db="EMBL/GenBank/DDBJ databases">
        <authorList>
            <person name="Hellsten U."/>
            <person name="Grimwood J."/>
            <person name="Chapman J.A."/>
            <person name="Shapiro H."/>
            <person name="Aerts A."/>
            <person name="Otillar R.P."/>
            <person name="Terry A.Y."/>
            <person name="Boore J.L."/>
            <person name="Simakov O."/>
            <person name="Marletaz F."/>
            <person name="Cho S.-J."/>
            <person name="Edsinger-Gonzales E."/>
            <person name="Havlak P."/>
            <person name="Kuo D.-H."/>
            <person name="Larsson T."/>
            <person name="Lv J."/>
            <person name="Arendt D."/>
            <person name="Savage R."/>
            <person name="Osoegawa K."/>
            <person name="de Jong P."/>
            <person name="Lindberg D.R."/>
            <person name="Seaver E.C."/>
            <person name="Weisblat D.A."/>
            <person name="Putnam N.H."/>
            <person name="Grigoriev I.V."/>
            <person name="Rokhsar D.S."/>
        </authorList>
    </citation>
    <scope>NUCLEOTIDE SEQUENCE</scope>
    <source>
        <strain evidence="12">I ESC-2004</strain>
    </source>
</reference>
<feature type="non-terminal residue" evidence="10">
    <location>
        <position position="1"/>
    </location>
</feature>
<dbReference type="STRING" id="283909.R7U9K6"/>
<dbReference type="OMA" id="RILISTW"/>
<feature type="transmembrane region" description="Helical" evidence="8">
    <location>
        <begin position="119"/>
        <end position="142"/>
    </location>
</feature>
<dbReference type="InterPro" id="IPR052192">
    <property type="entry name" value="Insect_Ionotropic_Sensory_Rcpt"/>
</dbReference>
<evidence type="ECO:0000313" key="10">
    <source>
        <dbReference type="EMBL" id="ELU00478.1"/>
    </source>
</evidence>
<keyword evidence="5 8" id="KW-0472">Membrane</keyword>
<sequence length="176" mass="19611">FQEADIACASITRTYSRSLVMDFTSLPFFNEYRGFMYKRPNPGSSLFGIIFRPLQLHVWLCILSTIIVIVAAFWVTSMSSENDSPLSNKWQCIHFSCATMLSQGSPYTPRSCSGRILSAFLWFFSITVAAVYGGNLTAFLAVSKLSTPFSTLADIAFQSDFQIGFPGGGYSEMFFK</sequence>
<accession>R7U9K6</accession>
<evidence type="ECO:0000256" key="1">
    <source>
        <dbReference type="ARBA" id="ARBA00004651"/>
    </source>
</evidence>
<dbReference type="InterPro" id="IPR001320">
    <property type="entry name" value="Iontro_rcpt_C"/>
</dbReference>
<name>R7U9K6_CAPTE</name>
<evidence type="ECO:0000256" key="2">
    <source>
        <dbReference type="ARBA" id="ARBA00022475"/>
    </source>
</evidence>
<reference evidence="11" key="3">
    <citation type="submission" date="2015-06" db="UniProtKB">
        <authorList>
            <consortium name="EnsemblMetazoa"/>
        </authorList>
    </citation>
    <scope>IDENTIFICATION</scope>
</reference>
<protein>
    <recommendedName>
        <fullName evidence="9">Ionotropic glutamate receptor C-terminal domain-containing protein</fullName>
    </recommendedName>
</protein>
<feature type="transmembrane region" description="Helical" evidence="8">
    <location>
        <begin position="56"/>
        <end position="75"/>
    </location>
</feature>
<dbReference type="GO" id="GO:0005886">
    <property type="term" value="C:plasma membrane"/>
    <property type="evidence" value="ECO:0007669"/>
    <property type="project" value="UniProtKB-SubCell"/>
</dbReference>
<dbReference type="GO" id="GO:0015276">
    <property type="term" value="F:ligand-gated monoatomic ion channel activity"/>
    <property type="evidence" value="ECO:0007669"/>
    <property type="project" value="InterPro"/>
</dbReference>
<evidence type="ECO:0000256" key="7">
    <source>
        <dbReference type="ARBA" id="ARBA00023180"/>
    </source>
</evidence>
<evidence type="ECO:0000259" key="9">
    <source>
        <dbReference type="Pfam" id="PF00060"/>
    </source>
</evidence>
<keyword evidence="6" id="KW-0675">Receptor</keyword>
<evidence type="ECO:0000256" key="8">
    <source>
        <dbReference type="SAM" id="Phobius"/>
    </source>
</evidence>
<dbReference type="PANTHER" id="PTHR42643:SF24">
    <property type="entry name" value="IONOTROPIC RECEPTOR 60A"/>
    <property type="match status" value="1"/>
</dbReference>
<organism evidence="10">
    <name type="scientific">Capitella teleta</name>
    <name type="common">Polychaete worm</name>
    <dbReference type="NCBI Taxonomy" id="283909"/>
    <lineage>
        <taxon>Eukaryota</taxon>
        <taxon>Metazoa</taxon>
        <taxon>Spiralia</taxon>
        <taxon>Lophotrochozoa</taxon>
        <taxon>Annelida</taxon>
        <taxon>Polychaeta</taxon>
        <taxon>Sedentaria</taxon>
        <taxon>Scolecida</taxon>
        <taxon>Capitellidae</taxon>
        <taxon>Capitella</taxon>
    </lineage>
</organism>
<dbReference type="GO" id="GO:0050906">
    <property type="term" value="P:detection of stimulus involved in sensory perception"/>
    <property type="evidence" value="ECO:0007669"/>
    <property type="project" value="UniProtKB-ARBA"/>
</dbReference>
<dbReference type="Gene3D" id="1.10.287.70">
    <property type="match status" value="1"/>
</dbReference>
<keyword evidence="4 8" id="KW-1133">Transmembrane helix</keyword>
<dbReference type="HOGENOM" id="CLU_007257_8_1_1"/>
<proteinExistence type="predicted"/>
<dbReference type="EMBL" id="AMQN01009677">
    <property type="status" value="NOT_ANNOTATED_CDS"/>
    <property type="molecule type" value="Genomic_DNA"/>
</dbReference>
<reference evidence="10 12" key="2">
    <citation type="journal article" date="2013" name="Nature">
        <title>Insights into bilaterian evolution from three spiralian genomes.</title>
        <authorList>
            <person name="Simakov O."/>
            <person name="Marletaz F."/>
            <person name="Cho S.J."/>
            <person name="Edsinger-Gonzales E."/>
            <person name="Havlak P."/>
            <person name="Hellsten U."/>
            <person name="Kuo D.H."/>
            <person name="Larsson T."/>
            <person name="Lv J."/>
            <person name="Arendt D."/>
            <person name="Savage R."/>
            <person name="Osoegawa K."/>
            <person name="de Jong P."/>
            <person name="Grimwood J."/>
            <person name="Chapman J.A."/>
            <person name="Shapiro H."/>
            <person name="Aerts A."/>
            <person name="Otillar R.P."/>
            <person name="Terry A.Y."/>
            <person name="Boore J.L."/>
            <person name="Grigoriev I.V."/>
            <person name="Lindberg D.R."/>
            <person name="Seaver E.C."/>
            <person name="Weisblat D.A."/>
            <person name="Putnam N.H."/>
            <person name="Rokhsar D.S."/>
        </authorList>
    </citation>
    <scope>NUCLEOTIDE SEQUENCE</scope>
    <source>
        <strain evidence="10 12">I ESC-2004</strain>
    </source>
</reference>
<dbReference type="Gene3D" id="3.40.190.10">
    <property type="entry name" value="Periplasmic binding protein-like II"/>
    <property type="match status" value="1"/>
</dbReference>
<evidence type="ECO:0000256" key="6">
    <source>
        <dbReference type="ARBA" id="ARBA00023170"/>
    </source>
</evidence>
<evidence type="ECO:0000256" key="5">
    <source>
        <dbReference type="ARBA" id="ARBA00023136"/>
    </source>
</evidence>
<dbReference type="EMBL" id="KB305961">
    <property type="protein sequence ID" value="ELU00478.1"/>
    <property type="molecule type" value="Genomic_DNA"/>
</dbReference>
<keyword evidence="3 8" id="KW-0812">Transmembrane</keyword>
<keyword evidence="2" id="KW-1003">Cell membrane</keyword>
<evidence type="ECO:0000313" key="11">
    <source>
        <dbReference type="EnsemblMetazoa" id="CapteP85408"/>
    </source>
</evidence>
<keyword evidence="12" id="KW-1185">Reference proteome</keyword>
<dbReference type="OrthoDB" id="9997229at2759"/>
<evidence type="ECO:0000313" key="12">
    <source>
        <dbReference type="Proteomes" id="UP000014760"/>
    </source>
</evidence>
<keyword evidence="7" id="KW-0325">Glycoprotein</keyword>
<feature type="domain" description="Ionotropic glutamate receptor C-terminal" evidence="9">
    <location>
        <begin position="56"/>
        <end position="158"/>
    </location>
</feature>
<dbReference type="Pfam" id="PF00060">
    <property type="entry name" value="Lig_chan"/>
    <property type="match status" value="1"/>
</dbReference>
<dbReference type="AlphaFoldDB" id="R7U9K6"/>
<dbReference type="PANTHER" id="PTHR42643">
    <property type="entry name" value="IONOTROPIC RECEPTOR 20A-RELATED"/>
    <property type="match status" value="1"/>
</dbReference>
<evidence type="ECO:0000256" key="4">
    <source>
        <dbReference type="ARBA" id="ARBA00022989"/>
    </source>
</evidence>
<feature type="non-terminal residue" evidence="10">
    <location>
        <position position="176"/>
    </location>
</feature>